<evidence type="ECO:0000313" key="3">
    <source>
        <dbReference type="Proteomes" id="UP000031623"/>
    </source>
</evidence>
<sequence>MKVMQLIFFLLYLLVSFLASAAEDNIFKIASGPKTGEYINIAKAICPALGKLFECEAIETQGTLDNKKRLESGEVNIALAKSNVAEEWMKEPAFASKYTIIKRIGDESLFVFGKPEVLKAAGSWIGVRNNAFLLSIGLPGELSGDAAVFNALKSVQGSPLANIAVKVYADRPALVAAVKSGEVKLGFITQVPNPENPLFASINESGLMIMGVVDPDMITFGETFRIKPITVKNAKWFGLGGGAKQIETANVPAAIVAIKPEALQGRAAMVQQAAIKKIEETSETSLLPQQGWMQKLANTASLKTGAGLDSLMKSLEKSADGAKERLGKL</sequence>
<gene>
    <name evidence="2" type="ORF">THII_3479</name>
</gene>
<feature type="chain" id="PRO_5001853439" evidence="1">
    <location>
        <begin position="22"/>
        <end position="329"/>
    </location>
</feature>
<dbReference type="AlphaFoldDB" id="A0A090BW07"/>
<evidence type="ECO:0000313" key="2">
    <source>
        <dbReference type="EMBL" id="BAP57776.1"/>
    </source>
</evidence>
<organism evidence="2 3">
    <name type="scientific">Thioploca ingrica</name>
    <dbReference type="NCBI Taxonomy" id="40754"/>
    <lineage>
        <taxon>Bacteria</taxon>
        <taxon>Pseudomonadati</taxon>
        <taxon>Pseudomonadota</taxon>
        <taxon>Gammaproteobacteria</taxon>
        <taxon>Thiotrichales</taxon>
        <taxon>Thiotrichaceae</taxon>
        <taxon>Thioploca</taxon>
    </lineage>
</organism>
<dbReference type="EMBL" id="AP014633">
    <property type="protein sequence ID" value="BAP57776.1"/>
    <property type="molecule type" value="Genomic_DNA"/>
</dbReference>
<name>A0A090BW07_9GAMM</name>
<reference evidence="2 3" key="1">
    <citation type="journal article" date="2014" name="ISME J.">
        <title>Ecophysiology of Thioploca ingrica as revealed by the complete genome sequence supplemented with proteomic evidence.</title>
        <authorList>
            <person name="Kojima H."/>
            <person name="Ogura Y."/>
            <person name="Yamamoto N."/>
            <person name="Togashi T."/>
            <person name="Mori H."/>
            <person name="Watanabe T."/>
            <person name="Nemoto F."/>
            <person name="Kurokawa K."/>
            <person name="Hayashi T."/>
            <person name="Fukui M."/>
        </authorList>
    </citation>
    <scope>NUCLEOTIDE SEQUENCE [LARGE SCALE GENOMIC DNA]</scope>
</reference>
<dbReference type="Gene3D" id="3.40.190.10">
    <property type="entry name" value="Periplasmic binding protein-like II"/>
    <property type="match status" value="1"/>
</dbReference>
<protein>
    <submittedName>
        <fullName evidence="2">Uncharacterized protein</fullName>
    </submittedName>
</protein>
<proteinExistence type="predicted"/>
<dbReference type="Proteomes" id="UP000031623">
    <property type="component" value="Chromosome"/>
</dbReference>
<keyword evidence="1" id="KW-0732">Signal</keyword>
<evidence type="ECO:0000256" key="1">
    <source>
        <dbReference type="SAM" id="SignalP"/>
    </source>
</evidence>
<dbReference type="KEGG" id="tig:THII_3479"/>
<dbReference type="HOGENOM" id="CLU_844504_0_0_6"/>
<dbReference type="OrthoDB" id="8454826at2"/>
<keyword evidence="3" id="KW-1185">Reference proteome</keyword>
<feature type="signal peptide" evidence="1">
    <location>
        <begin position="1"/>
        <end position="21"/>
    </location>
</feature>
<accession>A0A090BW07</accession>